<dbReference type="InterPro" id="IPR009056">
    <property type="entry name" value="Cyt_c-like_dom"/>
</dbReference>
<keyword evidence="4" id="KW-0732">Signal</keyword>
<dbReference type="PANTHER" id="PTHR40942">
    <property type="match status" value="1"/>
</dbReference>
<dbReference type="GO" id="GO:0046872">
    <property type="term" value="F:metal ion binding"/>
    <property type="evidence" value="ECO:0007669"/>
    <property type="project" value="UniProtKB-KW"/>
</dbReference>
<dbReference type="Proteomes" id="UP000188169">
    <property type="component" value="Unassembled WGS sequence"/>
</dbReference>
<dbReference type="Gene3D" id="1.10.760.10">
    <property type="entry name" value="Cytochrome c-like domain"/>
    <property type="match status" value="1"/>
</dbReference>
<evidence type="ECO:0000259" key="5">
    <source>
        <dbReference type="Pfam" id="PF13442"/>
    </source>
</evidence>
<dbReference type="RefSeq" id="WP_077447735.1">
    <property type="nucleotide sequence ID" value="NZ_FUGD01000041.1"/>
</dbReference>
<evidence type="ECO:0000256" key="1">
    <source>
        <dbReference type="ARBA" id="ARBA00022617"/>
    </source>
</evidence>
<dbReference type="PANTHER" id="PTHR40942:SF2">
    <property type="entry name" value="CYTOCHROME-RELATED"/>
    <property type="match status" value="1"/>
</dbReference>
<keyword evidence="1" id="KW-0349">Heme</keyword>
<dbReference type="InterPro" id="IPR036909">
    <property type="entry name" value="Cyt_c-like_dom_sf"/>
</dbReference>
<keyword evidence="7" id="KW-1185">Reference proteome</keyword>
<protein>
    <recommendedName>
        <fullName evidence="5">Cytochrome c domain-containing protein</fullName>
    </recommendedName>
</protein>
<accession>A0A1R4ECU6</accession>
<dbReference type="SUPFAM" id="SSF46626">
    <property type="entry name" value="Cytochrome c"/>
    <property type="match status" value="1"/>
</dbReference>
<organism evidence="6 7">
    <name type="scientific">Psychrobacter pasteurii</name>
    <dbReference type="NCBI Taxonomy" id="1945520"/>
    <lineage>
        <taxon>Bacteria</taxon>
        <taxon>Pseudomonadati</taxon>
        <taxon>Pseudomonadota</taxon>
        <taxon>Gammaproteobacteria</taxon>
        <taxon>Moraxellales</taxon>
        <taxon>Moraxellaceae</taxon>
        <taxon>Psychrobacter</taxon>
    </lineage>
</organism>
<feature type="signal peptide" evidence="4">
    <location>
        <begin position="1"/>
        <end position="23"/>
    </location>
</feature>
<dbReference type="Pfam" id="PF13442">
    <property type="entry name" value="Cytochrome_CBB3"/>
    <property type="match status" value="1"/>
</dbReference>
<gene>
    <name evidence="6" type="ORF">A1019T_00285</name>
</gene>
<feature type="chain" id="PRO_5012006275" description="Cytochrome c domain-containing protein" evidence="4">
    <location>
        <begin position="24"/>
        <end position="102"/>
    </location>
</feature>
<dbReference type="EMBL" id="FUGD01000041">
    <property type="protein sequence ID" value="SJM36324.1"/>
    <property type="molecule type" value="Genomic_DNA"/>
</dbReference>
<evidence type="ECO:0000313" key="7">
    <source>
        <dbReference type="Proteomes" id="UP000188169"/>
    </source>
</evidence>
<proteinExistence type="predicted"/>
<dbReference type="GO" id="GO:0009055">
    <property type="term" value="F:electron transfer activity"/>
    <property type="evidence" value="ECO:0007669"/>
    <property type="project" value="InterPro"/>
</dbReference>
<dbReference type="AlphaFoldDB" id="A0A1R4ECU6"/>
<sequence>MKFNKALLPMFATLMLSSIPVLGNADVAKRYEASCATCHSSGAFDAPQKGDSQYWEKLKSEKGMAALVDSVKIGGKQMPAGGLCNECTTRKDYAELIEYMSK</sequence>
<keyword evidence="2" id="KW-0479">Metal-binding</keyword>
<reference evidence="7" key="1">
    <citation type="submission" date="2017-02" db="EMBL/GenBank/DDBJ databases">
        <authorList>
            <person name="Mornico D."/>
        </authorList>
    </citation>
    <scope>NUCLEOTIDE SEQUENCE [LARGE SCALE GENOMIC DNA]</scope>
</reference>
<dbReference type="GO" id="GO:0020037">
    <property type="term" value="F:heme binding"/>
    <property type="evidence" value="ECO:0007669"/>
    <property type="project" value="InterPro"/>
</dbReference>
<feature type="domain" description="Cytochrome c" evidence="5">
    <location>
        <begin position="26"/>
        <end position="100"/>
    </location>
</feature>
<evidence type="ECO:0000256" key="3">
    <source>
        <dbReference type="ARBA" id="ARBA00023004"/>
    </source>
</evidence>
<evidence type="ECO:0000256" key="2">
    <source>
        <dbReference type="ARBA" id="ARBA00022723"/>
    </source>
</evidence>
<evidence type="ECO:0000256" key="4">
    <source>
        <dbReference type="SAM" id="SignalP"/>
    </source>
</evidence>
<evidence type="ECO:0000313" key="6">
    <source>
        <dbReference type="EMBL" id="SJM36324.1"/>
    </source>
</evidence>
<keyword evidence="3" id="KW-0408">Iron</keyword>
<dbReference type="OrthoDB" id="9814708at2"/>
<name>A0A1R4ECU6_9GAMM</name>
<dbReference type="STRING" id="1945520.A1019T_00285"/>